<dbReference type="EMBL" id="SJST01000002">
    <property type="protein sequence ID" value="TCD15226.1"/>
    <property type="molecule type" value="Genomic_DNA"/>
</dbReference>
<name>A0A4R0PD53_9HYPH</name>
<organism evidence="1 2">
    <name type="scientific">Oricola cellulosilytica</name>
    <dbReference type="NCBI Taxonomy" id="1429082"/>
    <lineage>
        <taxon>Bacteria</taxon>
        <taxon>Pseudomonadati</taxon>
        <taxon>Pseudomonadota</taxon>
        <taxon>Alphaproteobacteria</taxon>
        <taxon>Hyphomicrobiales</taxon>
        <taxon>Ahrensiaceae</taxon>
        <taxon>Oricola</taxon>
    </lineage>
</organism>
<sequence>MTNRSKKGMLHNAFDAVVNARARQVSAYVNGALLMLDDDTLKAHGYDRAELRRRPGAVYPF</sequence>
<dbReference type="AlphaFoldDB" id="A0A4R0PD53"/>
<keyword evidence="2" id="KW-1185">Reference proteome</keyword>
<gene>
    <name evidence="1" type="ORF">E0D97_06700</name>
</gene>
<evidence type="ECO:0000313" key="2">
    <source>
        <dbReference type="Proteomes" id="UP000291301"/>
    </source>
</evidence>
<comment type="caution">
    <text evidence="1">The sequence shown here is derived from an EMBL/GenBank/DDBJ whole genome shotgun (WGS) entry which is preliminary data.</text>
</comment>
<evidence type="ECO:0000313" key="1">
    <source>
        <dbReference type="EMBL" id="TCD15226.1"/>
    </source>
</evidence>
<evidence type="ECO:0008006" key="3">
    <source>
        <dbReference type="Google" id="ProtNLM"/>
    </source>
</evidence>
<proteinExistence type="predicted"/>
<reference evidence="1 2" key="1">
    <citation type="journal article" date="2015" name="Antonie Van Leeuwenhoek">
        <title>Oricola cellulosilytica gen. nov., sp. nov., a cellulose-degrading bacterium of the family Phyllobacteriaceae isolated from surface seashore water, and emended descriptions of Mesorhizobium loti and Phyllobacterium myrsinacearum.</title>
        <authorList>
            <person name="Hameed A."/>
            <person name="Shahina M."/>
            <person name="Lai W.A."/>
            <person name="Lin S.Y."/>
            <person name="Young L.S."/>
            <person name="Liu Y.C."/>
            <person name="Hsu Y.H."/>
            <person name="Young C.C."/>
        </authorList>
    </citation>
    <scope>NUCLEOTIDE SEQUENCE [LARGE SCALE GENOMIC DNA]</scope>
    <source>
        <strain evidence="1 2">KCTC 52183</strain>
    </source>
</reference>
<dbReference type="OrthoDB" id="7874013at2"/>
<protein>
    <recommendedName>
        <fullName evidence="3">Aminoglycoside phosphotransferase</fullName>
    </recommendedName>
</protein>
<dbReference type="RefSeq" id="WP_131567078.1">
    <property type="nucleotide sequence ID" value="NZ_JAINFK010000004.1"/>
</dbReference>
<accession>A0A4R0PD53</accession>
<dbReference type="Proteomes" id="UP000291301">
    <property type="component" value="Unassembled WGS sequence"/>
</dbReference>